<evidence type="ECO:0000256" key="4">
    <source>
        <dbReference type="ARBA" id="ARBA00023163"/>
    </source>
</evidence>
<dbReference type="Pfam" id="PF00196">
    <property type="entry name" value="GerE"/>
    <property type="match status" value="1"/>
</dbReference>
<keyword evidence="1 5" id="KW-0597">Phosphoprotein</keyword>
<evidence type="ECO:0000256" key="1">
    <source>
        <dbReference type="ARBA" id="ARBA00022553"/>
    </source>
</evidence>
<feature type="domain" description="HTH luxR-type" evidence="7">
    <location>
        <begin position="134"/>
        <end position="199"/>
    </location>
</feature>
<dbReference type="SUPFAM" id="SSF46894">
    <property type="entry name" value="C-terminal effector domain of the bipartite response regulators"/>
    <property type="match status" value="1"/>
</dbReference>
<proteinExistence type="predicted"/>
<dbReference type="EMBL" id="BMPT01000025">
    <property type="protein sequence ID" value="GGM42895.1"/>
    <property type="molecule type" value="Genomic_DNA"/>
</dbReference>
<reference evidence="9" key="2">
    <citation type="submission" date="2020-09" db="EMBL/GenBank/DDBJ databases">
        <authorList>
            <person name="Sun Q."/>
            <person name="Ohkuma M."/>
        </authorList>
    </citation>
    <scope>NUCLEOTIDE SEQUENCE</scope>
    <source>
        <strain evidence="9">JCM 3051</strain>
    </source>
</reference>
<name>A0A8H9GNX8_9MICO</name>
<keyword evidence="3 9" id="KW-0238">DNA-binding</keyword>
<dbReference type="PANTHER" id="PTHR43214:SF24">
    <property type="entry name" value="TRANSCRIPTIONAL REGULATORY PROTEIN NARL-RELATED"/>
    <property type="match status" value="1"/>
</dbReference>
<sequence>MRILAVDDNPIIRMGLRTLLDGTPGVTSVADTGDPDEAVAHVRSGAVDVVLLDVRMPRVSGLELLPQLAGATVVMLTHTDDPSTVSEAIAAGAAGYLVHGALEPEAMVDAIRLCRSGSHVVAGVAPPAAVPAPGPGVRDLLSPREAEVMDLVAQGLSNGEVAARLFISEKTVKNHVNSLFAKLGVTTRSQAIVRWLQQDARAGHQHGPGAGSAQVPGRTGPRPGPHALGSGAARP</sequence>
<dbReference type="GO" id="GO:0006355">
    <property type="term" value="P:regulation of DNA-templated transcription"/>
    <property type="evidence" value="ECO:0007669"/>
    <property type="project" value="InterPro"/>
</dbReference>
<feature type="region of interest" description="Disordered" evidence="6">
    <location>
        <begin position="200"/>
        <end position="235"/>
    </location>
</feature>
<dbReference type="InterPro" id="IPR016032">
    <property type="entry name" value="Sig_transdc_resp-reg_C-effctor"/>
</dbReference>
<dbReference type="Pfam" id="PF00072">
    <property type="entry name" value="Response_reg"/>
    <property type="match status" value="1"/>
</dbReference>
<dbReference type="InterPro" id="IPR058245">
    <property type="entry name" value="NreC/VraR/RcsB-like_REC"/>
</dbReference>
<evidence type="ECO:0000259" key="7">
    <source>
        <dbReference type="PROSITE" id="PS50043"/>
    </source>
</evidence>
<keyword evidence="10" id="KW-1185">Reference proteome</keyword>
<evidence type="ECO:0000313" key="9">
    <source>
        <dbReference type="EMBL" id="GGM42895.1"/>
    </source>
</evidence>
<evidence type="ECO:0000256" key="2">
    <source>
        <dbReference type="ARBA" id="ARBA00023015"/>
    </source>
</evidence>
<protein>
    <submittedName>
        <fullName evidence="9">DNA-binding response regulator</fullName>
    </submittedName>
</protein>
<dbReference type="Gene3D" id="3.40.50.2300">
    <property type="match status" value="1"/>
</dbReference>
<evidence type="ECO:0000259" key="8">
    <source>
        <dbReference type="PROSITE" id="PS50110"/>
    </source>
</evidence>
<evidence type="ECO:0000256" key="3">
    <source>
        <dbReference type="ARBA" id="ARBA00023125"/>
    </source>
</evidence>
<dbReference type="PROSITE" id="PS50110">
    <property type="entry name" value="RESPONSE_REGULATORY"/>
    <property type="match status" value="1"/>
</dbReference>
<dbReference type="PROSITE" id="PS50043">
    <property type="entry name" value="HTH_LUXR_2"/>
    <property type="match status" value="1"/>
</dbReference>
<keyword evidence="4" id="KW-0804">Transcription</keyword>
<dbReference type="AlphaFoldDB" id="A0A8H9GNX8"/>
<dbReference type="GO" id="GO:0003677">
    <property type="term" value="F:DNA binding"/>
    <property type="evidence" value="ECO:0007669"/>
    <property type="project" value="UniProtKB-KW"/>
</dbReference>
<dbReference type="PANTHER" id="PTHR43214">
    <property type="entry name" value="TWO-COMPONENT RESPONSE REGULATOR"/>
    <property type="match status" value="1"/>
</dbReference>
<dbReference type="PROSITE" id="PS00622">
    <property type="entry name" value="HTH_LUXR_1"/>
    <property type="match status" value="1"/>
</dbReference>
<dbReference type="PRINTS" id="PR00038">
    <property type="entry name" value="HTHLUXR"/>
</dbReference>
<dbReference type="RefSeq" id="WP_171107875.1">
    <property type="nucleotide sequence ID" value="NZ_BMPT01000025.1"/>
</dbReference>
<dbReference type="CDD" id="cd17535">
    <property type="entry name" value="REC_NarL-like"/>
    <property type="match status" value="1"/>
</dbReference>
<dbReference type="InterPro" id="IPR039420">
    <property type="entry name" value="WalR-like"/>
</dbReference>
<accession>A0A8H9GNX8</accession>
<feature type="modified residue" description="4-aspartylphosphate" evidence="5">
    <location>
        <position position="53"/>
    </location>
</feature>
<feature type="domain" description="Response regulatory" evidence="8">
    <location>
        <begin position="2"/>
        <end position="114"/>
    </location>
</feature>
<evidence type="ECO:0000313" key="10">
    <source>
        <dbReference type="Proteomes" id="UP000655589"/>
    </source>
</evidence>
<keyword evidence="2" id="KW-0805">Transcription regulation</keyword>
<dbReference type="InterPro" id="IPR011006">
    <property type="entry name" value="CheY-like_superfamily"/>
</dbReference>
<dbReference type="InterPro" id="IPR001789">
    <property type="entry name" value="Sig_transdc_resp-reg_receiver"/>
</dbReference>
<evidence type="ECO:0000256" key="5">
    <source>
        <dbReference type="PROSITE-ProRule" id="PRU00169"/>
    </source>
</evidence>
<dbReference type="SUPFAM" id="SSF52172">
    <property type="entry name" value="CheY-like"/>
    <property type="match status" value="1"/>
</dbReference>
<organism evidence="9 10">
    <name type="scientific">Promicromonospora citrea</name>
    <dbReference type="NCBI Taxonomy" id="43677"/>
    <lineage>
        <taxon>Bacteria</taxon>
        <taxon>Bacillati</taxon>
        <taxon>Actinomycetota</taxon>
        <taxon>Actinomycetes</taxon>
        <taxon>Micrococcales</taxon>
        <taxon>Promicromonosporaceae</taxon>
        <taxon>Promicromonospora</taxon>
    </lineage>
</organism>
<dbReference type="InterPro" id="IPR000792">
    <property type="entry name" value="Tscrpt_reg_LuxR_C"/>
</dbReference>
<comment type="caution">
    <text evidence="9">The sequence shown here is derived from an EMBL/GenBank/DDBJ whole genome shotgun (WGS) entry which is preliminary data.</text>
</comment>
<dbReference type="SMART" id="SM00448">
    <property type="entry name" value="REC"/>
    <property type="match status" value="1"/>
</dbReference>
<dbReference type="Proteomes" id="UP000655589">
    <property type="component" value="Unassembled WGS sequence"/>
</dbReference>
<dbReference type="GO" id="GO:0000160">
    <property type="term" value="P:phosphorelay signal transduction system"/>
    <property type="evidence" value="ECO:0007669"/>
    <property type="project" value="InterPro"/>
</dbReference>
<reference evidence="9" key="1">
    <citation type="journal article" date="2014" name="Int. J. Syst. Evol. Microbiol.">
        <title>Complete genome sequence of Corynebacterium casei LMG S-19264T (=DSM 44701T), isolated from a smear-ripened cheese.</title>
        <authorList>
            <consortium name="US DOE Joint Genome Institute (JGI-PGF)"/>
            <person name="Walter F."/>
            <person name="Albersmeier A."/>
            <person name="Kalinowski J."/>
            <person name="Ruckert C."/>
        </authorList>
    </citation>
    <scope>NUCLEOTIDE SEQUENCE</scope>
    <source>
        <strain evidence="9">JCM 3051</strain>
    </source>
</reference>
<gene>
    <name evidence="9" type="ORF">GCM10010102_43040</name>
</gene>
<dbReference type="SMART" id="SM00421">
    <property type="entry name" value="HTH_LUXR"/>
    <property type="match status" value="1"/>
</dbReference>
<dbReference type="CDD" id="cd06170">
    <property type="entry name" value="LuxR_C_like"/>
    <property type="match status" value="1"/>
</dbReference>
<evidence type="ECO:0000256" key="6">
    <source>
        <dbReference type="SAM" id="MobiDB-lite"/>
    </source>
</evidence>